<comment type="subcellular location">
    <subcellularLocation>
        <location evidence="1">Cell membrane</location>
        <topology evidence="1">Multi-pass membrane protein</topology>
    </subcellularLocation>
</comment>
<sequence>MTRADLAFGLILAGLSAYLLFGGADFGAGLWHLLSRDRPGDRRVIERAVGPMWEAHHAWLALALLLAWTAFPPIFNDMVDAYRVPLVIAAAGIAARGATSALDRFGPRRTAVGRFLSRRFRIEPLLGPASLLTPFCLGAVATTIATGEASWMSVTGIYGGALTTMLCAYFAAVHLIWNARKAGDRDVLLHFQGYAIVSGVAVGLFAMPGALALGVRSPLILVSAAAGLLSIVLVVRRRYLAVRVSGAVAVVSVLWGAASMAHLDLDGALAHGSVLDAEFTALAVGATAFAVAMAWLHVLFQRQSATKA</sequence>
<feature type="transmembrane region" description="Helical" evidence="7">
    <location>
        <begin position="6"/>
        <end position="34"/>
    </location>
</feature>
<comment type="caution">
    <text evidence="8">The sequence shown here is derived from an EMBL/GenBank/DDBJ whole genome shotgun (WGS) entry which is preliminary data.</text>
</comment>
<feature type="transmembrane region" description="Helical" evidence="7">
    <location>
        <begin position="189"/>
        <end position="211"/>
    </location>
</feature>
<feature type="transmembrane region" description="Helical" evidence="7">
    <location>
        <begin position="240"/>
        <end position="261"/>
    </location>
</feature>
<evidence type="ECO:0000256" key="4">
    <source>
        <dbReference type="ARBA" id="ARBA00022692"/>
    </source>
</evidence>
<feature type="transmembrane region" description="Helical" evidence="7">
    <location>
        <begin position="217"/>
        <end position="235"/>
    </location>
</feature>
<keyword evidence="3" id="KW-1003">Cell membrane</keyword>
<dbReference type="OrthoDB" id="9776710at2"/>
<keyword evidence="6 7" id="KW-0472">Membrane</keyword>
<feature type="transmembrane region" description="Helical" evidence="7">
    <location>
        <begin position="55"/>
        <end position="75"/>
    </location>
</feature>
<keyword evidence="9" id="KW-1185">Reference proteome</keyword>
<evidence type="ECO:0000313" key="8">
    <source>
        <dbReference type="EMBL" id="RMI43454.1"/>
    </source>
</evidence>
<comment type="similarity">
    <text evidence="2">Belongs to the cytochrome ubiquinol oxidase subunit 2 family.</text>
</comment>
<keyword evidence="4 7" id="KW-0812">Transmembrane</keyword>
<evidence type="ECO:0000256" key="6">
    <source>
        <dbReference type="ARBA" id="ARBA00023136"/>
    </source>
</evidence>
<proteinExistence type="inferred from homology"/>
<protein>
    <submittedName>
        <fullName evidence="8">Cytochrome d ubiquinol oxidase subunit II</fullName>
    </submittedName>
</protein>
<evidence type="ECO:0000313" key="9">
    <source>
        <dbReference type="Proteomes" id="UP000282674"/>
    </source>
</evidence>
<evidence type="ECO:0000256" key="7">
    <source>
        <dbReference type="SAM" id="Phobius"/>
    </source>
</evidence>
<dbReference type="EMBL" id="RFFG01000025">
    <property type="protein sequence ID" value="RMI43454.1"/>
    <property type="molecule type" value="Genomic_DNA"/>
</dbReference>
<feature type="transmembrane region" description="Helical" evidence="7">
    <location>
        <begin position="125"/>
        <end position="145"/>
    </location>
</feature>
<name>A0A3M2M166_9ACTN</name>
<evidence type="ECO:0000256" key="2">
    <source>
        <dbReference type="ARBA" id="ARBA00007543"/>
    </source>
</evidence>
<dbReference type="Proteomes" id="UP000282674">
    <property type="component" value="Unassembled WGS sequence"/>
</dbReference>
<accession>A0A3M2M166</accession>
<feature type="transmembrane region" description="Helical" evidence="7">
    <location>
        <begin position="157"/>
        <end position="177"/>
    </location>
</feature>
<keyword evidence="5 7" id="KW-1133">Transmembrane helix</keyword>
<evidence type="ECO:0000256" key="5">
    <source>
        <dbReference type="ARBA" id="ARBA00022989"/>
    </source>
</evidence>
<feature type="transmembrane region" description="Helical" evidence="7">
    <location>
        <begin position="281"/>
        <end position="300"/>
    </location>
</feature>
<dbReference type="AlphaFoldDB" id="A0A3M2M166"/>
<evidence type="ECO:0000256" key="1">
    <source>
        <dbReference type="ARBA" id="ARBA00004651"/>
    </source>
</evidence>
<reference evidence="8 9" key="1">
    <citation type="submission" date="2018-10" db="EMBL/GenBank/DDBJ databases">
        <title>Isolation from soil.</title>
        <authorList>
            <person name="Hu J."/>
        </authorList>
    </citation>
    <scope>NUCLEOTIDE SEQUENCE [LARGE SCALE GENOMIC DNA]</scope>
    <source>
        <strain evidence="8 9">NEAU-Ht49</strain>
    </source>
</reference>
<evidence type="ECO:0000256" key="3">
    <source>
        <dbReference type="ARBA" id="ARBA00022475"/>
    </source>
</evidence>
<dbReference type="InterPro" id="IPR003317">
    <property type="entry name" value="Cyt-d_oxidase_su2"/>
</dbReference>
<organism evidence="8 9">
    <name type="scientific">Actinomadura harenae</name>
    <dbReference type="NCBI Taxonomy" id="2483351"/>
    <lineage>
        <taxon>Bacteria</taxon>
        <taxon>Bacillati</taxon>
        <taxon>Actinomycetota</taxon>
        <taxon>Actinomycetes</taxon>
        <taxon>Streptosporangiales</taxon>
        <taxon>Thermomonosporaceae</taxon>
        <taxon>Actinomadura</taxon>
    </lineage>
</organism>
<dbReference type="GO" id="GO:0005886">
    <property type="term" value="C:plasma membrane"/>
    <property type="evidence" value="ECO:0007669"/>
    <property type="project" value="UniProtKB-SubCell"/>
</dbReference>
<dbReference type="Pfam" id="PF02322">
    <property type="entry name" value="Cyt_bd_oxida_II"/>
    <property type="match status" value="1"/>
</dbReference>
<dbReference type="RefSeq" id="WP_122195192.1">
    <property type="nucleotide sequence ID" value="NZ_JBHSKC010000014.1"/>
</dbReference>
<gene>
    <name evidence="8" type="ORF">EBO15_16010</name>
</gene>